<evidence type="ECO:0000313" key="4">
    <source>
        <dbReference type="Proteomes" id="UP001229486"/>
    </source>
</evidence>
<comment type="caution">
    <text evidence="3">The sequence shown here is derived from an EMBL/GenBank/DDBJ whole genome shotgun (WGS) entry which is preliminary data.</text>
</comment>
<dbReference type="InterPro" id="IPR008638">
    <property type="entry name" value="FhaB/CdiA-like_TPS"/>
</dbReference>
<dbReference type="Gene3D" id="2.160.20.110">
    <property type="match status" value="1"/>
</dbReference>
<dbReference type="Gene3D" id="2.160.20.10">
    <property type="entry name" value="Single-stranded right-handed beta-helix, Pectin lyase-like"/>
    <property type="match status" value="1"/>
</dbReference>
<name>A0AB73INX7_9BURK</name>
<dbReference type="EMBL" id="JAURTK010000007">
    <property type="protein sequence ID" value="MDP9649772.1"/>
    <property type="molecule type" value="Genomic_DNA"/>
</dbReference>
<dbReference type="RefSeq" id="WP_392395022.1">
    <property type="nucleotide sequence ID" value="NZ_JAURTK010000007.1"/>
</dbReference>
<proteinExistence type="predicted"/>
<evidence type="ECO:0000259" key="2">
    <source>
        <dbReference type="SMART" id="SM00912"/>
    </source>
</evidence>
<organism evidence="3 4">
    <name type="scientific">Paraburkholderia caledonica</name>
    <dbReference type="NCBI Taxonomy" id="134536"/>
    <lineage>
        <taxon>Bacteria</taxon>
        <taxon>Pseudomonadati</taxon>
        <taxon>Pseudomonadota</taxon>
        <taxon>Betaproteobacteria</taxon>
        <taxon>Burkholderiales</taxon>
        <taxon>Burkholderiaceae</taxon>
        <taxon>Paraburkholderia</taxon>
    </lineage>
</organism>
<evidence type="ECO:0000313" key="3">
    <source>
        <dbReference type="EMBL" id="MDP9649772.1"/>
    </source>
</evidence>
<dbReference type="SUPFAM" id="SSF51126">
    <property type="entry name" value="Pectin lyase-like"/>
    <property type="match status" value="1"/>
</dbReference>
<dbReference type="PANTHER" id="PTHR12338">
    <property type="entry name" value="AUTOTRANSPORTER"/>
    <property type="match status" value="1"/>
</dbReference>
<evidence type="ECO:0000256" key="1">
    <source>
        <dbReference type="SAM" id="MobiDB-lite"/>
    </source>
</evidence>
<dbReference type="SMART" id="SM00912">
    <property type="entry name" value="Haemagg_act"/>
    <property type="match status" value="1"/>
</dbReference>
<reference evidence="3" key="1">
    <citation type="submission" date="2023-07" db="EMBL/GenBank/DDBJ databases">
        <title>Sorghum-associated microbial communities from plants grown in Nebraska, USA.</title>
        <authorList>
            <person name="Schachtman D."/>
        </authorList>
    </citation>
    <scope>NUCLEOTIDE SEQUENCE</scope>
    <source>
        <strain evidence="3">DS1061</strain>
    </source>
</reference>
<dbReference type="AlphaFoldDB" id="A0AB73INX7"/>
<feature type="region of interest" description="Disordered" evidence="1">
    <location>
        <begin position="747"/>
        <end position="766"/>
    </location>
</feature>
<accession>A0AB73INX7</accession>
<dbReference type="NCBIfam" id="TIGR01901">
    <property type="entry name" value="adhes_NPXG"/>
    <property type="match status" value="1"/>
</dbReference>
<dbReference type="PANTHER" id="PTHR12338:SF5">
    <property type="entry name" value="ANTIGEN 43-RELATED"/>
    <property type="match status" value="1"/>
</dbReference>
<sequence length="804" mass="80887">MSRPQLPRPARRALRRRDSNAGFLLAIGISLTGLSLTPVALAAGSLPQGGTYVAGTGAIAGQGNGLLITQPGSTRGVIDWNSFSIGKTNSVTFENGSGATLNRVTGGSPSAIFGRLNATGSVYVINPQGIVVGPSGVITTGGRFVASTLDICNDAFMQGSGSLTLSGTSNAAVINLGKISSSGGDVFLIARHNVINAGTVAALNGTAELAAGEQVLLQDSAGSKQVFVQTGSQGTVVNKGRIAAAQVSLQAADGNVYALAGKGTRIRATGTASRDGHVWLVADSGRVEQLGKIAARNADGSGGIVDTQAAQLELGRHAVVNAGEWNLSTPTFTIDGDAAHALQRSLSSGTSVDISTTGANGATGDLGIASSVRWRGPASLTLAAYHDVSIAAGTTIANDGAGNLSLRADASAVDNGGSVINNGTLDWSKSTGIVRAFYDMNGSYTPGTNLANAAWTAAPYSGVVTQITGYKLVNSLSDLQNISLDLAGNYALGKDLDASATNTSFAFSSLGNAATPFSGQFDGLDHVIDRFSQSDRGLMPAVGLFGVIGPTGVVRNVGMTNAYLSTNTYSPAGIAFGILAALNQGIITYSYTSGWRGTASFEGATIGGLVGRNDGLIERSSSSAFVGSAGLLGGLVGTNTGTVLQSYASGNVSAGYHGNAGGLIGGNSGIVSQSYSTAIAYGGVSAGGIAYSNLGTIEQSFAAALVQGYCCSPPDTSTSFGAIAAYNAPAAGAGISTNVYWDKQTTTRTASAGTGPQLPESNGLTTAQMSDPASFVGWDFGPTGAWVMPPLSSHPVLRWQVTGH</sequence>
<dbReference type="InterPro" id="IPR012334">
    <property type="entry name" value="Pectin_lyas_fold"/>
</dbReference>
<gene>
    <name evidence="3" type="ORF">J2793_005240</name>
</gene>
<dbReference type="Pfam" id="PF05860">
    <property type="entry name" value="TPS"/>
    <property type="match status" value="1"/>
</dbReference>
<feature type="domain" description="Filamentous haemagglutinin FhaB/tRNA nuclease CdiA-like TPS" evidence="2">
    <location>
        <begin position="43"/>
        <end position="155"/>
    </location>
</feature>
<protein>
    <submittedName>
        <fullName evidence="3">Filamentous hemagglutinin family protein</fullName>
    </submittedName>
</protein>
<dbReference type="Proteomes" id="UP001229486">
    <property type="component" value="Unassembled WGS sequence"/>
</dbReference>
<dbReference type="InterPro" id="IPR011050">
    <property type="entry name" value="Pectin_lyase_fold/virulence"/>
</dbReference>
<dbReference type="InterPro" id="IPR050909">
    <property type="entry name" value="Bact_Autotransporter_VF"/>
</dbReference>